<evidence type="ECO:0000256" key="5">
    <source>
        <dbReference type="ARBA" id="ARBA00023136"/>
    </source>
</evidence>
<dbReference type="EMBL" id="FWFY01000009">
    <property type="protein sequence ID" value="SLN58173.1"/>
    <property type="molecule type" value="Genomic_DNA"/>
</dbReference>
<comment type="subcellular location">
    <subcellularLocation>
        <location evidence="1">Cell membrane</location>
        <topology evidence="1">Multi-pass membrane protein</topology>
    </subcellularLocation>
</comment>
<keyword evidence="12" id="KW-1185">Reference proteome</keyword>
<keyword evidence="4 7" id="KW-1133">Transmembrane helix</keyword>
<evidence type="ECO:0000313" key="12">
    <source>
        <dbReference type="Proteomes" id="UP000240624"/>
    </source>
</evidence>
<proteinExistence type="inferred from homology"/>
<organism evidence="10 11">
    <name type="scientific">Limimaricola soesokkakensis</name>
    <dbReference type="NCBI Taxonomy" id="1343159"/>
    <lineage>
        <taxon>Bacteria</taxon>
        <taxon>Pseudomonadati</taxon>
        <taxon>Pseudomonadota</taxon>
        <taxon>Alphaproteobacteria</taxon>
        <taxon>Rhodobacterales</taxon>
        <taxon>Paracoccaceae</taxon>
        <taxon>Limimaricola</taxon>
    </lineage>
</organism>
<dbReference type="PANTHER" id="PTHR30509">
    <property type="entry name" value="P-HYDROXYBENZOIC ACID EFFLUX PUMP SUBUNIT-RELATED"/>
    <property type="match status" value="1"/>
</dbReference>
<feature type="transmembrane region" description="Helical" evidence="7">
    <location>
        <begin position="77"/>
        <end position="105"/>
    </location>
</feature>
<reference evidence="9 12" key="2">
    <citation type="submission" date="2018-03" db="EMBL/GenBank/DDBJ databases">
        <title>Genomic Encyclopedia of Archaeal and Bacterial Type Strains, Phase II (KMG-II): from individual species to whole genera.</title>
        <authorList>
            <person name="Goeker M."/>
        </authorList>
    </citation>
    <scope>NUCLEOTIDE SEQUENCE [LARGE SCALE GENOMIC DNA]</scope>
    <source>
        <strain evidence="9 12">DSM 29956</strain>
    </source>
</reference>
<dbReference type="InterPro" id="IPR049453">
    <property type="entry name" value="Memb_transporter_dom"/>
</dbReference>
<dbReference type="Pfam" id="PF13515">
    <property type="entry name" value="FUSC_2"/>
    <property type="match status" value="1"/>
</dbReference>
<dbReference type="EMBL" id="PYGB01000009">
    <property type="protein sequence ID" value="PSK84170.1"/>
    <property type="molecule type" value="Genomic_DNA"/>
</dbReference>
<dbReference type="PANTHER" id="PTHR30509:SF9">
    <property type="entry name" value="MULTIDRUG RESISTANCE PROTEIN MDTO"/>
    <property type="match status" value="1"/>
</dbReference>
<evidence type="ECO:0000313" key="10">
    <source>
        <dbReference type="EMBL" id="SLN58173.1"/>
    </source>
</evidence>
<keyword evidence="3 7" id="KW-0812">Transmembrane</keyword>
<keyword evidence="5 7" id="KW-0472">Membrane</keyword>
<name>A0A1X6ZQG9_9RHOB</name>
<evidence type="ECO:0000256" key="3">
    <source>
        <dbReference type="ARBA" id="ARBA00022692"/>
    </source>
</evidence>
<dbReference type="Proteomes" id="UP000193495">
    <property type="component" value="Unassembled WGS sequence"/>
</dbReference>
<reference evidence="10 11" key="1">
    <citation type="submission" date="2017-03" db="EMBL/GenBank/DDBJ databases">
        <authorList>
            <person name="Afonso C.L."/>
            <person name="Miller P.J."/>
            <person name="Scott M.A."/>
            <person name="Spackman E."/>
            <person name="Goraichik I."/>
            <person name="Dimitrov K.M."/>
            <person name="Suarez D.L."/>
            <person name="Swayne D.E."/>
        </authorList>
    </citation>
    <scope>NUCLEOTIDE SEQUENCE [LARGE SCALE GENOMIC DNA]</scope>
    <source>
        <strain evidence="10 11">CECT 8367</strain>
    </source>
</reference>
<dbReference type="OrthoDB" id="7843322at2"/>
<evidence type="ECO:0000256" key="7">
    <source>
        <dbReference type="SAM" id="Phobius"/>
    </source>
</evidence>
<sequence>MKLPPWITSLRSEWHKRRRDALRLGLQGAVSASAFYLLMTWLGLPEVFVGTISAVYILQESSDGTIGSAMGRLSATLVGSLIAIACLFVLPHGYGTAVALFVTMFAMNTIAALKSNWQYGIVAAIALALGSQQNVIEVSIDRGISIGLGAAVGLAVALLIWPDRAAKRFERHVRHALAALADRLEHAGTATEKGADPLHPGHEARYQEAVRLAAEAKDVMRIAPARDAEERLKHLRRLHNSIVILDRTLEGAAASPLQGDEDFLRQEVGKVVEAIRALAAGELDDIPQLADPAGIREGDREATLRFGMRELNLELQKLADESRA</sequence>
<dbReference type="RefSeq" id="WP_085897071.1">
    <property type="nucleotide sequence ID" value="NZ_FWFY01000009.1"/>
</dbReference>
<evidence type="ECO:0000313" key="9">
    <source>
        <dbReference type="EMBL" id="PSK84170.1"/>
    </source>
</evidence>
<feature type="domain" description="Integral membrane bound transporter" evidence="8">
    <location>
        <begin position="36"/>
        <end position="156"/>
    </location>
</feature>
<evidence type="ECO:0000313" key="11">
    <source>
        <dbReference type="Proteomes" id="UP000193495"/>
    </source>
</evidence>
<accession>A0A1X6ZQG9</accession>
<feature type="transmembrane region" description="Helical" evidence="7">
    <location>
        <begin position="117"/>
        <end position="136"/>
    </location>
</feature>
<dbReference type="GO" id="GO:0005886">
    <property type="term" value="C:plasma membrane"/>
    <property type="evidence" value="ECO:0007669"/>
    <property type="project" value="UniProtKB-SubCell"/>
</dbReference>
<evidence type="ECO:0000259" key="8">
    <source>
        <dbReference type="Pfam" id="PF13515"/>
    </source>
</evidence>
<evidence type="ECO:0000256" key="1">
    <source>
        <dbReference type="ARBA" id="ARBA00004651"/>
    </source>
</evidence>
<protein>
    <submittedName>
        <fullName evidence="9">Fusaric acid resistance family protein</fullName>
    </submittedName>
    <submittedName>
        <fullName evidence="10">Fusaric acid resistance protein family protein</fullName>
    </submittedName>
</protein>
<evidence type="ECO:0000256" key="2">
    <source>
        <dbReference type="ARBA" id="ARBA00022475"/>
    </source>
</evidence>
<keyword evidence="2" id="KW-1003">Cell membrane</keyword>
<comment type="similarity">
    <text evidence="6">Belongs to the YccS/YhfK family.</text>
</comment>
<gene>
    <name evidence="9" type="ORF">CLV79_109146</name>
    <name evidence="10" type="ORF">LOS8367_02751</name>
</gene>
<evidence type="ECO:0000256" key="6">
    <source>
        <dbReference type="ARBA" id="ARBA00043993"/>
    </source>
</evidence>
<feature type="transmembrane region" description="Helical" evidence="7">
    <location>
        <begin position="142"/>
        <end position="161"/>
    </location>
</feature>
<evidence type="ECO:0000256" key="4">
    <source>
        <dbReference type="ARBA" id="ARBA00022989"/>
    </source>
</evidence>
<dbReference type="AlphaFoldDB" id="A0A1X6ZQG9"/>
<feature type="transmembrane region" description="Helical" evidence="7">
    <location>
        <begin position="21"/>
        <end position="44"/>
    </location>
</feature>
<dbReference type="Proteomes" id="UP000240624">
    <property type="component" value="Unassembled WGS sequence"/>
</dbReference>